<dbReference type="InterPro" id="IPR001507">
    <property type="entry name" value="ZP_dom"/>
</dbReference>
<keyword evidence="2" id="KW-0193">Cuticle</keyword>
<evidence type="ECO:0000256" key="5">
    <source>
        <dbReference type="ARBA" id="ARBA00022729"/>
    </source>
</evidence>
<dbReference type="InterPro" id="IPR056953">
    <property type="entry name" value="CUT_N"/>
</dbReference>
<name>A0A0B2UVZ4_TOXCA</name>
<evidence type="ECO:0000256" key="1">
    <source>
        <dbReference type="ARBA" id="ARBA00004251"/>
    </source>
</evidence>
<dbReference type="OMA" id="EPEVSCH"/>
<dbReference type="STRING" id="6265.A0A0B2UVZ4"/>
<evidence type="ECO:0000256" key="8">
    <source>
        <dbReference type="SAM" id="MobiDB-lite"/>
    </source>
</evidence>
<dbReference type="Pfam" id="PF25301">
    <property type="entry name" value="CUT_C"/>
    <property type="match status" value="1"/>
</dbReference>
<dbReference type="PANTHER" id="PTHR22907:SF23">
    <property type="entry name" value="ZP DOMAIN-CONTAINING PROTEIN"/>
    <property type="match status" value="1"/>
</dbReference>
<sequence>MFKQTNTATFTFEHCNINRKREVNPRGMAYSLTVIVQLHPLFITKVDHAYNVRCFYMEASKEVNAELGVSDLTTAALDSGHAMPQCSYTLHRDSPNGPVLRYARIGDTVYHVWDCPSDVYAMLVHTCFILDGQGGEHKVIDTNGCSTDDFILPQLTYSNELTRSFTGASVVNLPDRESVYFSCQIKLCFKRGDFCKNVTPPRCDTTGSTEEEDHTIEEVLDSEQLIATTAALPATSSAVKIVSSTDFESHTTSFAAFDEEELPSSSTNILSLTITTEIPSSTTLAWNETGDFPTPASLLDYVANNNRATRIKSSSTEAVESIEGSGEDAQQPKVATSKSSTGRRRRNPTDDGINILDVDVSTPQLNIIDEELDFPDLPAKPDAMEVRRESVCIPVVGIWFLSGISVVSITAAFGAIYHVRFSRRKLLPLY</sequence>
<dbReference type="Proteomes" id="UP000031036">
    <property type="component" value="Unassembled WGS sequence"/>
</dbReference>
<feature type="transmembrane region" description="Helical" evidence="9">
    <location>
        <begin position="396"/>
        <end position="417"/>
    </location>
</feature>
<evidence type="ECO:0000259" key="10">
    <source>
        <dbReference type="PROSITE" id="PS51034"/>
    </source>
</evidence>
<evidence type="ECO:0000313" key="12">
    <source>
        <dbReference type="Proteomes" id="UP000031036"/>
    </source>
</evidence>
<feature type="domain" description="ZP" evidence="10">
    <location>
        <begin position="1"/>
        <end position="202"/>
    </location>
</feature>
<keyword evidence="12" id="KW-1185">Reference proteome</keyword>
<gene>
    <name evidence="11" type="primary">cut-1</name>
    <name evidence="11" type="ORF">Tcan_03095</name>
</gene>
<keyword evidence="6 9" id="KW-1133">Transmembrane helix</keyword>
<dbReference type="OrthoDB" id="6139674at2759"/>
<evidence type="ECO:0000256" key="9">
    <source>
        <dbReference type="SAM" id="Phobius"/>
    </source>
</evidence>
<dbReference type="GO" id="GO:0005886">
    <property type="term" value="C:plasma membrane"/>
    <property type="evidence" value="ECO:0007669"/>
    <property type="project" value="UniProtKB-SubCell"/>
</dbReference>
<feature type="region of interest" description="Disordered" evidence="8">
    <location>
        <begin position="312"/>
        <end position="352"/>
    </location>
</feature>
<evidence type="ECO:0000256" key="3">
    <source>
        <dbReference type="ARBA" id="ARBA00022475"/>
    </source>
</evidence>
<accession>A0A0B2UVZ4</accession>
<organism evidence="11 12">
    <name type="scientific">Toxocara canis</name>
    <name type="common">Canine roundworm</name>
    <dbReference type="NCBI Taxonomy" id="6265"/>
    <lineage>
        <taxon>Eukaryota</taxon>
        <taxon>Metazoa</taxon>
        <taxon>Ecdysozoa</taxon>
        <taxon>Nematoda</taxon>
        <taxon>Chromadorea</taxon>
        <taxon>Rhabditida</taxon>
        <taxon>Spirurina</taxon>
        <taxon>Ascaridomorpha</taxon>
        <taxon>Ascaridoidea</taxon>
        <taxon>Toxocaridae</taxon>
        <taxon>Toxocara</taxon>
    </lineage>
</organism>
<dbReference type="EMBL" id="JPKZ01003109">
    <property type="protein sequence ID" value="KHN73434.1"/>
    <property type="molecule type" value="Genomic_DNA"/>
</dbReference>
<keyword evidence="4 9" id="KW-0812">Transmembrane</keyword>
<dbReference type="GO" id="GO:0042302">
    <property type="term" value="F:structural constituent of cuticle"/>
    <property type="evidence" value="ECO:0007669"/>
    <property type="project" value="UniProtKB-KW"/>
</dbReference>
<dbReference type="AlphaFoldDB" id="A0A0B2UVZ4"/>
<keyword evidence="3" id="KW-1003">Cell membrane</keyword>
<reference evidence="11 12" key="1">
    <citation type="submission" date="2014-11" db="EMBL/GenBank/DDBJ databases">
        <title>Genetic blueprint of the zoonotic pathogen Toxocara canis.</title>
        <authorList>
            <person name="Zhu X.-Q."/>
            <person name="Korhonen P.K."/>
            <person name="Cai H."/>
            <person name="Young N.D."/>
            <person name="Nejsum P."/>
            <person name="von Samson-Himmelstjerna G."/>
            <person name="Boag P.R."/>
            <person name="Tan P."/>
            <person name="Li Q."/>
            <person name="Min J."/>
            <person name="Yang Y."/>
            <person name="Wang X."/>
            <person name="Fang X."/>
            <person name="Hall R.S."/>
            <person name="Hofmann A."/>
            <person name="Sternberg P.W."/>
            <person name="Jex A.R."/>
            <person name="Gasser R.B."/>
        </authorList>
    </citation>
    <scope>NUCLEOTIDE SEQUENCE [LARGE SCALE GENOMIC DNA]</scope>
    <source>
        <strain evidence="11">PN_DK_2014</strain>
    </source>
</reference>
<proteinExistence type="predicted"/>
<dbReference type="InterPro" id="IPR051962">
    <property type="entry name" value="Cuticlin"/>
</dbReference>
<dbReference type="PANTHER" id="PTHR22907">
    <property type="entry name" value="GH04558P"/>
    <property type="match status" value="1"/>
</dbReference>
<keyword evidence="7 9" id="KW-0472">Membrane</keyword>
<comment type="subcellular location">
    <subcellularLocation>
        <location evidence="1">Cell membrane</location>
        <topology evidence="1">Single-pass type I membrane protein</topology>
    </subcellularLocation>
</comment>
<comment type="caution">
    <text evidence="11">The sequence shown here is derived from an EMBL/GenBank/DDBJ whole genome shotgun (WGS) entry which is preliminary data.</text>
</comment>
<protein>
    <submittedName>
        <fullName evidence="11">Cuticlin-1</fullName>
    </submittedName>
</protein>
<dbReference type="PROSITE" id="PS51034">
    <property type="entry name" value="ZP_2"/>
    <property type="match status" value="1"/>
</dbReference>
<dbReference type="InterPro" id="IPR057475">
    <property type="entry name" value="CUT_C"/>
</dbReference>
<evidence type="ECO:0000256" key="6">
    <source>
        <dbReference type="ARBA" id="ARBA00022989"/>
    </source>
</evidence>
<keyword evidence="5" id="KW-0732">Signal</keyword>
<evidence type="ECO:0000256" key="7">
    <source>
        <dbReference type="ARBA" id="ARBA00023136"/>
    </source>
</evidence>
<evidence type="ECO:0000313" key="11">
    <source>
        <dbReference type="EMBL" id="KHN73434.1"/>
    </source>
</evidence>
<dbReference type="SMART" id="SM00241">
    <property type="entry name" value="ZP"/>
    <property type="match status" value="1"/>
</dbReference>
<evidence type="ECO:0000256" key="2">
    <source>
        <dbReference type="ARBA" id="ARBA00022460"/>
    </source>
</evidence>
<evidence type="ECO:0000256" key="4">
    <source>
        <dbReference type="ARBA" id="ARBA00022692"/>
    </source>
</evidence>
<dbReference type="Pfam" id="PF25057">
    <property type="entry name" value="CUT_N"/>
    <property type="match status" value="1"/>
</dbReference>